<dbReference type="Pfam" id="PF02595">
    <property type="entry name" value="Gly_kinase"/>
    <property type="match status" value="1"/>
</dbReference>
<dbReference type="InterPro" id="IPR018193">
    <property type="entry name" value="Glyc_kinase_flavodox-like_fold"/>
</dbReference>
<evidence type="ECO:0000313" key="6">
    <source>
        <dbReference type="Proteomes" id="UP000662818"/>
    </source>
</evidence>
<dbReference type="SUPFAM" id="SSF110738">
    <property type="entry name" value="Glycerate kinase I"/>
    <property type="match status" value="1"/>
</dbReference>
<evidence type="ECO:0000313" key="5">
    <source>
        <dbReference type="EMBL" id="QSR24460.1"/>
    </source>
</evidence>
<dbReference type="PIRSF" id="PIRSF006078">
    <property type="entry name" value="GlxK"/>
    <property type="match status" value="1"/>
</dbReference>
<keyword evidence="6" id="KW-1185">Reference proteome</keyword>
<comment type="similarity">
    <text evidence="1 4">Belongs to the glycerate kinase type-1 family.</text>
</comment>
<sequence>MQPRVLVASDKFKGSLTAAEVAAAVSAGVRRVLPDAVVDAAPVADGGDGTLAAAEAAGFALVPVTVTGPTDEPVRTSYARRGDLAVVELADAAGLVRLPGDPDPLRASSRGAGEALAAAVDAGCREVVLGIGGSASTDGGAGLLRGLGARLLDAEGADVADGGGSLHEVARVELDHVRRRIAGVVVTVACDVDNPLTGPRGAAAVYGPQKGATPDDVRRLDASLGHWADVLAAATGADVRDHPGAGAAGGVGFAALAVLGAELRSGIELVLDLVGFEDLLTGADLVVTGEGALDEQTLHGKAPAGVAAAAGRAGVPVVAVCGVNRLDPARMRAAGIEAAYALADIEPDLQRCLTDGIPLLHQLGERIAAEHLVPALRIKENA</sequence>
<organism evidence="5 6">
    <name type="scientific">Nocardioides aromaticivorans</name>
    <dbReference type="NCBI Taxonomy" id="200618"/>
    <lineage>
        <taxon>Bacteria</taxon>
        <taxon>Bacillati</taxon>
        <taxon>Actinomycetota</taxon>
        <taxon>Actinomycetes</taxon>
        <taxon>Propionibacteriales</taxon>
        <taxon>Nocardioidaceae</taxon>
        <taxon>Nocardioides</taxon>
    </lineage>
</organism>
<dbReference type="InterPro" id="IPR004381">
    <property type="entry name" value="Glycerate_kinase"/>
</dbReference>
<accession>A0ABX7PFJ1</accession>
<evidence type="ECO:0000256" key="2">
    <source>
        <dbReference type="ARBA" id="ARBA00022679"/>
    </source>
</evidence>
<protein>
    <submittedName>
        <fullName evidence="5">Glycerate kinase</fullName>
    </submittedName>
</protein>
<dbReference type="RefSeq" id="WP_242530458.1">
    <property type="nucleotide sequence ID" value="NZ_CP022295.1"/>
</dbReference>
<keyword evidence="3 4" id="KW-0418">Kinase</keyword>
<reference evidence="5 6" key="1">
    <citation type="submission" date="2017-06" db="EMBL/GenBank/DDBJ databases">
        <title>Complete Genome Sequence of the Soil Carbazole-Degrading Bacterium Nocardioides aromaticivorans IC177.</title>
        <authorList>
            <person name="Vejarano F."/>
            <person name="Suzuki-Minakuchi C."/>
            <person name="Ohtsubo Y."/>
            <person name="Tsuda M."/>
            <person name="Okada K."/>
            <person name="Nojiri H."/>
        </authorList>
    </citation>
    <scope>NUCLEOTIDE SEQUENCE [LARGE SCALE GENOMIC DNA]</scope>
    <source>
        <strain evidence="5 6">IC177</strain>
    </source>
</reference>
<dbReference type="Gene3D" id="3.40.50.10350">
    <property type="entry name" value="Glycerate kinase, domain 1"/>
    <property type="match status" value="1"/>
</dbReference>
<gene>
    <name evidence="5" type="ORF">CFH99_02350</name>
</gene>
<evidence type="ECO:0000256" key="4">
    <source>
        <dbReference type="PIRNR" id="PIRNR006078"/>
    </source>
</evidence>
<evidence type="ECO:0000256" key="1">
    <source>
        <dbReference type="ARBA" id="ARBA00006284"/>
    </source>
</evidence>
<evidence type="ECO:0000256" key="3">
    <source>
        <dbReference type="ARBA" id="ARBA00022777"/>
    </source>
</evidence>
<keyword evidence="2 4" id="KW-0808">Transferase</keyword>
<proteinExistence type="inferred from homology"/>
<dbReference type="Proteomes" id="UP000662818">
    <property type="component" value="Chromosome"/>
</dbReference>
<dbReference type="EMBL" id="CP022295">
    <property type="protein sequence ID" value="QSR24460.1"/>
    <property type="molecule type" value="Genomic_DNA"/>
</dbReference>
<dbReference type="NCBIfam" id="TIGR00045">
    <property type="entry name" value="glycerate kinase"/>
    <property type="match status" value="1"/>
</dbReference>
<dbReference type="InterPro" id="IPR036129">
    <property type="entry name" value="Glycerate_kinase_sf"/>
</dbReference>
<name>A0ABX7PFJ1_9ACTN</name>
<dbReference type="InterPro" id="IPR018197">
    <property type="entry name" value="Glycerate_kinase_RE-like"/>
</dbReference>
<dbReference type="GO" id="GO:0016301">
    <property type="term" value="F:kinase activity"/>
    <property type="evidence" value="ECO:0007669"/>
    <property type="project" value="UniProtKB-KW"/>
</dbReference>
<dbReference type="PANTHER" id="PTHR21599">
    <property type="entry name" value="GLYCERATE KINASE"/>
    <property type="match status" value="1"/>
</dbReference>
<dbReference type="PANTHER" id="PTHR21599:SF0">
    <property type="entry name" value="GLYCERATE KINASE"/>
    <property type="match status" value="1"/>
</dbReference>
<dbReference type="Gene3D" id="3.90.1510.10">
    <property type="entry name" value="Glycerate kinase, domain 2"/>
    <property type="match status" value="1"/>
</dbReference>